<dbReference type="Gene3D" id="1.10.101.10">
    <property type="entry name" value="PGBD-like superfamily/PGBD"/>
    <property type="match status" value="1"/>
</dbReference>
<dbReference type="InterPro" id="IPR036365">
    <property type="entry name" value="PGBD-like_sf"/>
</dbReference>
<dbReference type="InterPro" id="IPR002477">
    <property type="entry name" value="Peptidoglycan-bd-like"/>
</dbReference>
<evidence type="ECO:0000259" key="1">
    <source>
        <dbReference type="Pfam" id="PF01471"/>
    </source>
</evidence>
<gene>
    <name evidence="2" type="ORF">I0C86_21520</name>
</gene>
<sequence>MAAEGKRRRRRGGRAAIAAGVVIAAGAAAIASTGVGFAGVLEVFGGKKSTTEAGSTLPPATATITRETLVDAVTLSGDLGFGSTTSVFGRLTGTVTWLPGIGSQVVRGKPLYRLDNKPVVLMYGRLPMYRALKSGDSGADVKQFEQNLSALGYDGFTVDNDFTSSTASAVREWQDDLGLSETGTVDLGRVFYASGQIRVDSQKLALGNVTGPGSTVLTYTGNSKVVSVELPYDYRQMAKKGAPVTVTLPDGETLPGKISSAVMVIKPAASSTEKDTTVIEVSVTANDPKKLAGLDEASLEVAFASSERKDVLTVPVAALLALSEGGYGVQLVEGDSARLIAVKTGLFANGKVEITGDGLAEGATVGMPA</sequence>
<evidence type="ECO:0000313" key="3">
    <source>
        <dbReference type="Proteomes" id="UP000638560"/>
    </source>
</evidence>
<comment type="caution">
    <text evidence="2">The sequence shown here is derived from an EMBL/GenBank/DDBJ whole genome shotgun (WGS) entry which is preliminary data.</text>
</comment>
<evidence type="ECO:0000313" key="2">
    <source>
        <dbReference type="EMBL" id="MBF9131521.1"/>
    </source>
</evidence>
<protein>
    <submittedName>
        <fullName evidence="2">Peptidoglycan-binding protein</fullName>
    </submittedName>
</protein>
<dbReference type="Proteomes" id="UP000638560">
    <property type="component" value="Unassembled WGS sequence"/>
</dbReference>
<accession>A0ABS0GZM7</accession>
<dbReference type="SUPFAM" id="SSF47090">
    <property type="entry name" value="PGBD-like"/>
    <property type="match status" value="1"/>
</dbReference>
<proteinExistence type="predicted"/>
<organism evidence="2 3">
    <name type="scientific">Plantactinospora alkalitolerans</name>
    <dbReference type="NCBI Taxonomy" id="2789879"/>
    <lineage>
        <taxon>Bacteria</taxon>
        <taxon>Bacillati</taxon>
        <taxon>Actinomycetota</taxon>
        <taxon>Actinomycetes</taxon>
        <taxon>Micromonosporales</taxon>
        <taxon>Micromonosporaceae</taxon>
        <taxon>Plantactinospora</taxon>
    </lineage>
</organism>
<name>A0ABS0GZM7_9ACTN</name>
<dbReference type="Pfam" id="PF01471">
    <property type="entry name" value="PG_binding_1"/>
    <property type="match status" value="1"/>
</dbReference>
<reference evidence="2 3" key="1">
    <citation type="submission" date="2020-11" db="EMBL/GenBank/DDBJ databases">
        <title>A novel isolate from a Black sea contaminated sediment with potential to produce alkanes: Plantactinospora alkalitolerans sp. nov.</title>
        <authorList>
            <person name="Carro L."/>
            <person name="Veyisoglu A."/>
            <person name="Guven K."/>
            <person name="Schumann P."/>
            <person name="Klenk H.-P."/>
            <person name="Sahin N."/>
        </authorList>
    </citation>
    <scope>NUCLEOTIDE SEQUENCE [LARGE SCALE GENOMIC DNA]</scope>
    <source>
        <strain evidence="2 3">S1510</strain>
    </source>
</reference>
<feature type="domain" description="Peptidoglycan binding-like" evidence="1">
    <location>
        <begin position="137"/>
        <end position="186"/>
    </location>
</feature>
<dbReference type="PANTHER" id="PTHR30469:SF15">
    <property type="entry name" value="HLYD FAMILY OF SECRETION PROTEINS"/>
    <property type="match status" value="1"/>
</dbReference>
<dbReference type="InterPro" id="IPR036366">
    <property type="entry name" value="PGBDSf"/>
</dbReference>
<dbReference type="Gene3D" id="2.40.420.20">
    <property type="match status" value="1"/>
</dbReference>
<dbReference type="PANTHER" id="PTHR30469">
    <property type="entry name" value="MULTIDRUG RESISTANCE PROTEIN MDTA"/>
    <property type="match status" value="1"/>
</dbReference>
<dbReference type="EMBL" id="JADPUN010000199">
    <property type="protein sequence ID" value="MBF9131521.1"/>
    <property type="molecule type" value="Genomic_DNA"/>
</dbReference>
<keyword evidence="3" id="KW-1185">Reference proteome</keyword>